<sequence>MRPTIPNGVFKPKASPGEVKQDATNRAAKVIIENEAAAREAKTERLRRARLAKETAEPETPPKKR</sequence>
<evidence type="ECO:0000256" key="1">
    <source>
        <dbReference type="SAM" id="MobiDB-lite"/>
    </source>
</evidence>
<evidence type="ECO:0000313" key="3">
    <source>
        <dbReference type="Proteomes" id="UP001549036"/>
    </source>
</evidence>
<comment type="caution">
    <text evidence="2">The sequence shown here is derived from an EMBL/GenBank/DDBJ whole genome shotgun (WGS) entry which is preliminary data.</text>
</comment>
<feature type="region of interest" description="Disordered" evidence="1">
    <location>
        <begin position="39"/>
        <end position="65"/>
    </location>
</feature>
<evidence type="ECO:0000313" key="2">
    <source>
        <dbReference type="EMBL" id="MET3594678.1"/>
    </source>
</evidence>
<name>A0ABV2HWH7_9HYPH</name>
<keyword evidence="3" id="KW-1185">Reference proteome</keyword>
<protein>
    <submittedName>
        <fullName evidence="2">Uncharacterized protein</fullName>
    </submittedName>
</protein>
<dbReference type="RefSeq" id="WP_354416128.1">
    <property type="nucleotide sequence ID" value="NZ_JBEPLM010000007.1"/>
</dbReference>
<dbReference type="EMBL" id="JBEPLM010000007">
    <property type="protein sequence ID" value="MET3594678.1"/>
    <property type="molecule type" value="Genomic_DNA"/>
</dbReference>
<dbReference type="Proteomes" id="UP001549036">
    <property type="component" value="Unassembled WGS sequence"/>
</dbReference>
<gene>
    <name evidence="2" type="ORF">ABID26_004086</name>
</gene>
<proteinExistence type="predicted"/>
<accession>A0ABV2HWH7</accession>
<organism evidence="2 3">
    <name type="scientific">Mesorhizobium shonense</name>
    <dbReference type="NCBI Taxonomy" id="1209948"/>
    <lineage>
        <taxon>Bacteria</taxon>
        <taxon>Pseudomonadati</taxon>
        <taxon>Pseudomonadota</taxon>
        <taxon>Alphaproteobacteria</taxon>
        <taxon>Hyphomicrobiales</taxon>
        <taxon>Phyllobacteriaceae</taxon>
        <taxon>Mesorhizobium</taxon>
    </lineage>
</organism>
<reference evidence="2 3" key="1">
    <citation type="submission" date="2024-06" db="EMBL/GenBank/DDBJ databases">
        <title>Genomic Encyclopedia of Type Strains, Phase IV (KMG-IV): sequencing the most valuable type-strain genomes for metagenomic binning, comparative biology and taxonomic classification.</title>
        <authorList>
            <person name="Goeker M."/>
        </authorList>
    </citation>
    <scope>NUCLEOTIDE SEQUENCE [LARGE SCALE GENOMIC DNA]</scope>
    <source>
        <strain evidence="2 3">DSM 29846</strain>
    </source>
</reference>
<feature type="region of interest" description="Disordered" evidence="1">
    <location>
        <begin position="1"/>
        <end position="23"/>
    </location>
</feature>